<evidence type="ECO:0000313" key="1">
    <source>
        <dbReference type="EMBL" id="QHN64997.1"/>
    </source>
</evidence>
<dbReference type="EMBL" id="CP029149">
    <property type="protein sequence ID" value="QHN64997.1"/>
    <property type="molecule type" value="Genomic_DNA"/>
</dbReference>
<keyword evidence="2" id="KW-1185">Reference proteome</keyword>
<dbReference type="KEGG" id="bcad:DBX24_03340"/>
<dbReference type="RefSeq" id="WP_160223985.1">
    <property type="nucleotide sequence ID" value="NZ_CP029149.1"/>
</dbReference>
<protein>
    <submittedName>
        <fullName evidence="1">Uncharacterized protein</fullName>
    </submittedName>
</protein>
<reference evidence="1 2" key="1">
    <citation type="submission" date="2018-04" db="EMBL/GenBank/DDBJ databases">
        <title>Characteristic and Complete Genome Sequencing of A Novel Member of Infective Endocarditis Causative Bacteria: Bergeyella cardium QL-PH.</title>
        <authorList>
            <person name="Pan H."/>
            <person name="Sun E."/>
            <person name="Zhang Y."/>
        </authorList>
    </citation>
    <scope>NUCLEOTIDE SEQUENCE [LARGE SCALE GENOMIC DNA]</scope>
    <source>
        <strain evidence="1 2">HPQL</strain>
    </source>
</reference>
<sequence length="224" mass="25226">MKICFGFIFSLISCVIYAQEIHLSNASKTNENNDTRLYRILAVDSSATALATIEINGILEDETLAFEKFYKKAKLVGANAYTYTPNLDLDGNPVPSLHKEIKLYYQAHPVISYNQFSVFNSSRAVNIIINGKKVALSPRTYLCREIKPEEDNYISTKKFLGSRLNLHYKKEQPALYYQVLPAGIRADNSNISGGLIIKSGDLISLEKSYADFLTLFYREVSPSN</sequence>
<organism evidence="1 2">
    <name type="scientific">Bergeyella cardium</name>
    <dbReference type="NCBI Taxonomy" id="1585976"/>
    <lineage>
        <taxon>Bacteria</taxon>
        <taxon>Pseudomonadati</taxon>
        <taxon>Bacteroidota</taxon>
        <taxon>Flavobacteriia</taxon>
        <taxon>Flavobacteriales</taxon>
        <taxon>Weeksellaceae</taxon>
        <taxon>Bergeyella</taxon>
    </lineage>
</organism>
<name>A0A6P1QUZ3_9FLAO</name>
<dbReference type="OrthoDB" id="1441565at2"/>
<proteinExistence type="predicted"/>
<gene>
    <name evidence="1" type="ORF">DBX24_03340</name>
</gene>
<dbReference type="AlphaFoldDB" id="A0A6P1QUZ3"/>
<accession>A0A6P1QUZ3</accession>
<dbReference type="Proteomes" id="UP000464318">
    <property type="component" value="Chromosome"/>
</dbReference>
<evidence type="ECO:0000313" key="2">
    <source>
        <dbReference type="Proteomes" id="UP000464318"/>
    </source>
</evidence>